<evidence type="ECO:0008006" key="13">
    <source>
        <dbReference type="Google" id="ProtNLM"/>
    </source>
</evidence>
<feature type="region of interest" description="Disordered" evidence="10">
    <location>
        <begin position="1"/>
        <end position="20"/>
    </location>
</feature>
<gene>
    <name evidence="11" type="ORF">WN48_05309</name>
</gene>
<keyword evidence="8" id="KW-0548">Nucleotidyltransferase</keyword>
<dbReference type="InterPro" id="IPR039537">
    <property type="entry name" value="Retrotran_Ty1/copia-like"/>
</dbReference>
<dbReference type="GO" id="GO:0006310">
    <property type="term" value="P:DNA recombination"/>
    <property type="evidence" value="ECO:0007669"/>
    <property type="project" value="UniProtKB-KW"/>
</dbReference>
<dbReference type="GO" id="GO:0004519">
    <property type="term" value="F:endonuclease activity"/>
    <property type="evidence" value="ECO:0007669"/>
    <property type="project" value="UniProtKB-KW"/>
</dbReference>
<dbReference type="PANTHER" id="PTHR42648">
    <property type="entry name" value="TRANSPOSASE, PUTATIVE-RELATED"/>
    <property type="match status" value="1"/>
</dbReference>
<dbReference type="GO" id="GO:0016787">
    <property type="term" value="F:hydrolase activity"/>
    <property type="evidence" value="ECO:0007669"/>
    <property type="project" value="UniProtKB-KW"/>
</dbReference>
<evidence type="ECO:0000256" key="6">
    <source>
        <dbReference type="ARBA" id="ARBA00022908"/>
    </source>
</evidence>
<protein>
    <recommendedName>
        <fullName evidence="13">Copia protein</fullName>
    </recommendedName>
</protein>
<keyword evidence="6" id="KW-0229">DNA integration</keyword>
<evidence type="ECO:0000256" key="5">
    <source>
        <dbReference type="ARBA" id="ARBA00022842"/>
    </source>
</evidence>
<evidence type="ECO:0000256" key="3">
    <source>
        <dbReference type="ARBA" id="ARBA00022759"/>
    </source>
</evidence>
<evidence type="ECO:0000256" key="8">
    <source>
        <dbReference type="ARBA" id="ARBA00022932"/>
    </source>
</evidence>
<keyword evidence="8" id="KW-0808">Transferase</keyword>
<name>A0A310S436_9HYME</name>
<keyword evidence="5" id="KW-0460">Magnesium</keyword>
<reference evidence="11 12" key="1">
    <citation type="submission" date="2015-07" db="EMBL/GenBank/DDBJ databases">
        <title>The genome of Eufriesea mexicana.</title>
        <authorList>
            <person name="Pan H."/>
            <person name="Kapheim K."/>
        </authorList>
    </citation>
    <scope>NUCLEOTIDE SEQUENCE [LARGE SCALE GENOMIC DNA]</scope>
    <source>
        <strain evidence="11">0111107269</strain>
        <tissue evidence="11">Whole body</tissue>
    </source>
</reference>
<keyword evidence="1" id="KW-0540">Nuclease</keyword>
<dbReference type="InterPro" id="IPR012337">
    <property type="entry name" value="RNaseH-like_sf"/>
</dbReference>
<keyword evidence="9" id="KW-0233">DNA recombination</keyword>
<organism evidence="11 12">
    <name type="scientific">Eufriesea mexicana</name>
    <dbReference type="NCBI Taxonomy" id="516756"/>
    <lineage>
        <taxon>Eukaryota</taxon>
        <taxon>Metazoa</taxon>
        <taxon>Ecdysozoa</taxon>
        <taxon>Arthropoda</taxon>
        <taxon>Hexapoda</taxon>
        <taxon>Insecta</taxon>
        <taxon>Pterygota</taxon>
        <taxon>Neoptera</taxon>
        <taxon>Endopterygota</taxon>
        <taxon>Hymenoptera</taxon>
        <taxon>Apocrita</taxon>
        <taxon>Aculeata</taxon>
        <taxon>Apoidea</taxon>
        <taxon>Anthophila</taxon>
        <taxon>Apidae</taxon>
        <taxon>Eufriesea</taxon>
    </lineage>
</organism>
<evidence type="ECO:0000313" key="11">
    <source>
        <dbReference type="EMBL" id="OAD47041.1"/>
    </source>
</evidence>
<dbReference type="PANTHER" id="PTHR42648:SF11">
    <property type="entry name" value="TRANSPOSON TY4-P GAG-POL POLYPROTEIN"/>
    <property type="match status" value="1"/>
</dbReference>
<keyword evidence="4" id="KW-0378">Hydrolase</keyword>
<dbReference type="GO" id="GO:0003964">
    <property type="term" value="F:RNA-directed DNA polymerase activity"/>
    <property type="evidence" value="ECO:0007669"/>
    <property type="project" value="UniProtKB-KW"/>
</dbReference>
<dbReference type="AlphaFoldDB" id="A0A310S436"/>
<evidence type="ECO:0000256" key="4">
    <source>
        <dbReference type="ARBA" id="ARBA00022801"/>
    </source>
</evidence>
<sequence>MRPSGLDKSKGNKTLFDSSQDSDVVERKDRSIIKMILILMINSDLLMYFWVEAVNTAVYIKDRTKSAVRQRSPYKVQHERKVNMWYMKKFGSIAYGLNKV</sequence>
<dbReference type="EMBL" id="KQ789170">
    <property type="protein sequence ID" value="OAD47041.1"/>
    <property type="molecule type" value="Genomic_DNA"/>
</dbReference>
<dbReference type="GO" id="GO:0046872">
    <property type="term" value="F:metal ion binding"/>
    <property type="evidence" value="ECO:0007669"/>
    <property type="project" value="UniProtKB-KW"/>
</dbReference>
<feature type="compositionally biased region" description="Basic and acidic residues" evidence="10">
    <location>
        <begin position="1"/>
        <end position="10"/>
    </location>
</feature>
<evidence type="ECO:0000256" key="9">
    <source>
        <dbReference type="ARBA" id="ARBA00023172"/>
    </source>
</evidence>
<evidence type="ECO:0000256" key="2">
    <source>
        <dbReference type="ARBA" id="ARBA00022723"/>
    </source>
</evidence>
<evidence type="ECO:0000256" key="7">
    <source>
        <dbReference type="ARBA" id="ARBA00022918"/>
    </source>
</evidence>
<keyword evidence="8" id="KW-0239">DNA-directed DNA polymerase</keyword>
<keyword evidence="2" id="KW-0479">Metal-binding</keyword>
<proteinExistence type="predicted"/>
<dbReference type="GO" id="GO:0015074">
    <property type="term" value="P:DNA integration"/>
    <property type="evidence" value="ECO:0007669"/>
    <property type="project" value="UniProtKB-KW"/>
</dbReference>
<keyword evidence="3" id="KW-0255">Endonuclease</keyword>
<evidence type="ECO:0000313" key="12">
    <source>
        <dbReference type="Proteomes" id="UP000250275"/>
    </source>
</evidence>
<dbReference type="GO" id="GO:0003887">
    <property type="term" value="F:DNA-directed DNA polymerase activity"/>
    <property type="evidence" value="ECO:0007669"/>
    <property type="project" value="UniProtKB-KW"/>
</dbReference>
<accession>A0A310S436</accession>
<dbReference type="SUPFAM" id="SSF53098">
    <property type="entry name" value="Ribonuclease H-like"/>
    <property type="match status" value="1"/>
</dbReference>
<evidence type="ECO:0000256" key="10">
    <source>
        <dbReference type="SAM" id="MobiDB-lite"/>
    </source>
</evidence>
<evidence type="ECO:0000256" key="1">
    <source>
        <dbReference type="ARBA" id="ARBA00022722"/>
    </source>
</evidence>
<keyword evidence="12" id="KW-1185">Reference proteome</keyword>
<keyword evidence="7" id="KW-0695">RNA-directed DNA polymerase</keyword>
<dbReference type="Proteomes" id="UP000250275">
    <property type="component" value="Unassembled WGS sequence"/>
</dbReference>